<evidence type="ECO:0000256" key="2">
    <source>
        <dbReference type="ARBA" id="ARBA00022737"/>
    </source>
</evidence>
<dbReference type="Gene3D" id="2.130.10.10">
    <property type="entry name" value="YVTN repeat-like/Quinoprotein amine dehydrogenase"/>
    <property type="match status" value="1"/>
</dbReference>
<keyword evidence="1 3" id="KW-0853">WD repeat</keyword>
<feature type="repeat" description="WD" evidence="3">
    <location>
        <begin position="102"/>
        <end position="143"/>
    </location>
</feature>
<name>A0AAD9V0G2_ACRCE</name>
<evidence type="ECO:0000256" key="3">
    <source>
        <dbReference type="PROSITE-ProRule" id="PRU00221"/>
    </source>
</evidence>
<dbReference type="SMART" id="SM00320">
    <property type="entry name" value="WD40"/>
    <property type="match status" value="3"/>
</dbReference>
<dbReference type="Proteomes" id="UP001249851">
    <property type="component" value="Unassembled WGS sequence"/>
</dbReference>
<gene>
    <name evidence="4" type="ORF">P5673_021200</name>
</gene>
<sequence length="196" mass="20992">MADEEVFLTTGASEDNVCISLWGVNSGILLKSYKGGSCPSRSVCLLGKDFILASQESVHSKLVCPGRVSCMACSPDGVYCVVACTEKIYIWQFASGNLLAVLSRHFQPISCLRFTDDGSHFLSSGEDNLVLVWKMSRVLSVSSSSVGTFEANSSPCHTWSDHALPVTDIHCGCGGMRGHVVTSSLDQTCKVCNAIQ</sequence>
<evidence type="ECO:0000313" key="4">
    <source>
        <dbReference type="EMBL" id="KAK2556651.1"/>
    </source>
</evidence>
<dbReference type="PROSITE" id="PS50082">
    <property type="entry name" value="WD_REPEATS_2"/>
    <property type="match status" value="1"/>
</dbReference>
<dbReference type="PANTHER" id="PTHR18763:SF0">
    <property type="entry name" value="WD REPEAT-CONTAINING PROTEIN 18"/>
    <property type="match status" value="1"/>
</dbReference>
<dbReference type="GO" id="GO:0005656">
    <property type="term" value="C:nuclear pre-replicative complex"/>
    <property type="evidence" value="ECO:0007669"/>
    <property type="project" value="TreeGrafter"/>
</dbReference>
<dbReference type="SUPFAM" id="SSF50978">
    <property type="entry name" value="WD40 repeat-like"/>
    <property type="match status" value="1"/>
</dbReference>
<dbReference type="InterPro" id="IPR015943">
    <property type="entry name" value="WD40/YVTN_repeat-like_dom_sf"/>
</dbReference>
<dbReference type="GO" id="GO:0006261">
    <property type="term" value="P:DNA-templated DNA replication"/>
    <property type="evidence" value="ECO:0007669"/>
    <property type="project" value="TreeGrafter"/>
</dbReference>
<accession>A0AAD9V0G2</accession>
<dbReference type="EMBL" id="JARQWQ010000054">
    <property type="protein sequence ID" value="KAK2556651.1"/>
    <property type="molecule type" value="Genomic_DNA"/>
</dbReference>
<evidence type="ECO:0000313" key="5">
    <source>
        <dbReference type="Proteomes" id="UP001249851"/>
    </source>
</evidence>
<dbReference type="GO" id="GO:0120330">
    <property type="term" value="C:rixosome complex"/>
    <property type="evidence" value="ECO:0007669"/>
    <property type="project" value="TreeGrafter"/>
</dbReference>
<keyword evidence="5" id="KW-1185">Reference proteome</keyword>
<dbReference type="InterPro" id="IPR036322">
    <property type="entry name" value="WD40_repeat_dom_sf"/>
</dbReference>
<dbReference type="PROSITE" id="PS50294">
    <property type="entry name" value="WD_REPEATS_REGION"/>
    <property type="match status" value="1"/>
</dbReference>
<reference evidence="4" key="1">
    <citation type="journal article" date="2023" name="G3 (Bethesda)">
        <title>Whole genome assembly and annotation of the endangered Caribbean coral Acropora cervicornis.</title>
        <authorList>
            <person name="Selwyn J.D."/>
            <person name="Vollmer S.V."/>
        </authorList>
    </citation>
    <scope>NUCLEOTIDE SEQUENCE</scope>
    <source>
        <strain evidence="4">K2</strain>
    </source>
</reference>
<dbReference type="InterPro" id="IPR045227">
    <property type="entry name" value="WDR18/Ipi3/RID3"/>
</dbReference>
<dbReference type="AlphaFoldDB" id="A0AAD9V0G2"/>
<evidence type="ECO:0000256" key="1">
    <source>
        <dbReference type="ARBA" id="ARBA00022574"/>
    </source>
</evidence>
<dbReference type="GO" id="GO:0006364">
    <property type="term" value="P:rRNA processing"/>
    <property type="evidence" value="ECO:0007669"/>
    <property type="project" value="TreeGrafter"/>
</dbReference>
<dbReference type="Pfam" id="PF00400">
    <property type="entry name" value="WD40"/>
    <property type="match status" value="2"/>
</dbReference>
<protein>
    <submittedName>
        <fullName evidence="4">WD repeat-containing protein 18</fullName>
    </submittedName>
</protein>
<dbReference type="InterPro" id="IPR001680">
    <property type="entry name" value="WD40_rpt"/>
</dbReference>
<keyword evidence="2" id="KW-0677">Repeat</keyword>
<organism evidence="4 5">
    <name type="scientific">Acropora cervicornis</name>
    <name type="common">Staghorn coral</name>
    <dbReference type="NCBI Taxonomy" id="6130"/>
    <lineage>
        <taxon>Eukaryota</taxon>
        <taxon>Metazoa</taxon>
        <taxon>Cnidaria</taxon>
        <taxon>Anthozoa</taxon>
        <taxon>Hexacorallia</taxon>
        <taxon>Scleractinia</taxon>
        <taxon>Astrocoeniina</taxon>
        <taxon>Acroporidae</taxon>
        <taxon>Acropora</taxon>
    </lineage>
</organism>
<reference evidence="4" key="2">
    <citation type="journal article" date="2023" name="Science">
        <title>Genomic signatures of disease resistance in endangered staghorn corals.</title>
        <authorList>
            <person name="Vollmer S.V."/>
            <person name="Selwyn J.D."/>
            <person name="Despard B.A."/>
            <person name="Roesel C.L."/>
        </authorList>
    </citation>
    <scope>NUCLEOTIDE SEQUENCE</scope>
    <source>
        <strain evidence="4">K2</strain>
    </source>
</reference>
<proteinExistence type="predicted"/>
<dbReference type="PANTHER" id="PTHR18763">
    <property type="entry name" value="WD-REPEAT PROTEIN 18"/>
    <property type="match status" value="1"/>
</dbReference>
<comment type="caution">
    <text evidence="4">The sequence shown here is derived from an EMBL/GenBank/DDBJ whole genome shotgun (WGS) entry which is preliminary data.</text>
</comment>